<sequence>MITQGYKATEVTNQALKLLRNKGNNRLSGTYETFDMSALTDGIGNVLSMLTYFISAIAGISLLIAGVGVMNMMYISVAERTKEIGIRRALGAKRRDIRLQFLLEGVFLTVIGGIIGYIFGFLVALTISVFLPFQVAPDFFTLSLALGVSGFIGILFSVIPANKAANKDLIEILR</sequence>
<organism evidence="9 10">
    <name type="scientific">Pilibacter termitis</name>
    <dbReference type="NCBI Taxonomy" id="263852"/>
    <lineage>
        <taxon>Bacteria</taxon>
        <taxon>Bacillati</taxon>
        <taxon>Bacillota</taxon>
        <taxon>Bacilli</taxon>
        <taxon>Lactobacillales</taxon>
        <taxon>Enterococcaceae</taxon>
        <taxon>Pilibacter</taxon>
    </lineage>
</organism>
<keyword evidence="4 7" id="KW-1133">Transmembrane helix</keyword>
<proteinExistence type="inferred from homology"/>
<feature type="transmembrane region" description="Helical" evidence="7">
    <location>
        <begin position="139"/>
        <end position="159"/>
    </location>
</feature>
<keyword evidence="3 7" id="KW-0812">Transmembrane</keyword>
<evidence type="ECO:0000256" key="4">
    <source>
        <dbReference type="ARBA" id="ARBA00022989"/>
    </source>
</evidence>
<protein>
    <submittedName>
        <fullName evidence="9">FtsX-like permease family protein</fullName>
    </submittedName>
</protein>
<feature type="transmembrane region" description="Helical" evidence="7">
    <location>
        <begin position="99"/>
        <end position="127"/>
    </location>
</feature>
<evidence type="ECO:0000256" key="1">
    <source>
        <dbReference type="ARBA" id="ARBA00004651"/>
    </source>
</evidence>
<evidence type="ECO:0000256" key="2">
    <source>
        <dbReference type="ARBA" id="ARBA00022475"/>
    </source>
</evidence>
<accession>A0A1T4LB29</accession>
<feature type="transmembrane region" description="Helical" evidence="7">
    <location>
        <begin position="52"/>
        <end position="78"/>
    </location>
</feature>
<dbReference type="Pfam" id="PF02687">
    <property type="entry name" value="FtsX"/>
    <property type="match status" value="1"/>
</dbReference>
<dbReference type="PANTHER" id="PTHR30572:SF4">
    <property type="entry name" value="ABC TRANSPORTER PERMEASE YTRF"/>
    <property type="match status" value="1"/>
</dbReference>
<dbReference type="Proteomes" id="UP000190328">
    <property type="component" value="Unassembled WGS sequence"/>
</dbReference>
<dbReference type="STRING" id="263852.SAMN02745116_00602"/>
<gene>
    <name evidence="9" type="ORF">SAMN02745116_00602</name>
</gene>
<dbReference type="GO" id="GO:0005886">
    <property type="term" value="C:plasma membrane"/>
    <property type="evidence" value="ECO:0007669"/>
    <property type="project" value="UniProtKB-SubCell"/>
</dbReference>
<feature type="domain" description="ABC3 transporter permease C-terminal" evidence="8">
    <location>
        <begin position="56"/>
        <end position="168"/>
    </location>
</feature>
<evidence type="ECO:0000313" key="9">
    <source>
        <dbReference type="EMBL" id="SJZ52022.1"/>
    </source>
</evidence>
<dbReference type="GO" id="GO:0022857">
    <property type="term" value="F:transmembrane transporter activity"/>
    <property type="evidence" value="ECO:0007669"/>
    <property type="project" value="TreeGrafter"/>
</dbReference>
<evidence type="ECO:0000313" key="10">
    <source>
        <dbReference type="Proteomes" id="UP000190328"/>
    </source>
</evidence>
<evidence type="ECO:0000259" key="8">
    <source>
        <dbReference type="Pfam" id="PF02687"/>
    </source>
</evidence>
<comment type="similarity">
    <text evidence="6">Belongs to the ABC-4 integral membrane protein family.</text>
</comment>
<keyword evidence="10" id="KW-1185">Reference proteome</keyword>
<evidence type="ECO:0000256" key="7">
    <source>
        <dbReference type="SAM" id="Phobius"/>
    </source>
</evidence>
<dbReference type="InterPro" id="IPR050250">
    <property type="entry name" value="Macrolide_Exporter_MacB"/>
</dbReference>
<comment type="subcellular location">
    <subcellularLocation>
        <location evidence="1">Cell membrane</location>
        <topology evidence="1">Multi-pass membrane protein</topology>
    </subcellularLocation>
</comment>
<dbReference type="PANTHER" id="PTHR30572">
    <property type="entry name" value="MEMBRANE COMPONENT OF TRANSPORTER-RELATED"/>
    <property type="match status" value="1"/>
</dbReference>
<name>A0A1T4LB29_9ENTE</name>
<evidence type="ECO:0000256" key="5">
    <source>
        <dbReference type="ARBA" id="ARBA00023136"/>
    </source>
</evidence>
<dbReference type="InterPro" id="IPR003838">
    <property type="entry name" value="ABC3_permease_C"/>
</dbReference>
<keyword evidence="2" id="KW-1003">Cell membrane</keyword>
<dbReference type="EMBL" id="FUXI01000005">
    <property type="protein sequence ID" value="SJZ52022.1"/>
    <property type="molecule type" value="Genomic_DNA"/>
</dbReference>
<evidence type="ECO:0000256" key="6">
    <source>
        <dbReference type="ARBA" id="ARBA00038076"/>
    </source>
</evidence>
<evidence type="ECO:0000256" key="3">
    <source>
        <dbReference type="ARBA" id="ARBA00022692"/>
    </source>
</evidence>
<keyword evidence="5 7" id="KW-0472">Membrane</keyword>
<dbReference type="AlphaFoldDB" id="A0A1T4LB29"/>
<reference evidence="9 10" key="1">
    <citation type="submission" date="2017-02" db="EMBL/GenBank/DDBJ databases">
        <authorList>
            <person name="Peterson S.W."/>
        </authorList>
    </citation>
    <scope>NUCLEOTIDE SEQUENCE [LARGE SCALE GENOMIC DNA]</scope>
    <source>
        <strain evidence="9 10">ATCC BAA-1030</strain>
    </source>
</reference>